<sequence>MDDHEVGEHCAECQRKDFFAFQCPSCTLYFCADHRHVTCSNVISPEAPKLGAASTKFIQCTFYIDQVPCEREGVSKCAICENMYCLSHRFEDQHPCQGLQAIEEQKRQMEAPKLALIDKIRARAQKDGNGASVVKSTDEKQKKINKTLQRIKIKQTAKGDAKIPKDRRFVVFIELSETIKSEVTPLQLQSISSGTYFDKQMSIGQMLDSACKLIGIQQVSNFQDVSGTQIRAVLQVSVEPYLIPIEMGCKLEEVNQRYCSGYGKEDSFEQGDTLLLARVFEL</sequence>
<keyword evidence="1" id="KW-0479">Metal-binding</keyword>
<dbReference type="SUPFAM" id="SSF118310">
    <property type="entry name" value="AN1-like Zinc finger"/>
    <property type="match status" value="2"/>
</dbReference>
<comment type="caution">
    <text evidence="5">The sequence shown here is derived from an EMBL/GenBank/DDBJ whole genome shotgun (WGS) entry which is preliminary data.</text>
</comment>
<protein>
    <recommendedName>
        <fullName evidence="4">AN1-type domain-containing protein</fullName>
    </recommendedName>
</protein>
<keyword evidence="6" id="KW-1185">Reference proteome</keyword>
<dbReference type="PANTHER" id="PTHR14677">
    <property type="entry name" value="ARSENITE INDUCUBLE RNA ASSOCIATED PROTEIN AIP-1-RELATED"/>
    <property type="match status" value="1"/>
</dbReference>
<evidence type="ECO:0000256" key="1">
    <source>
        <dbReference type="ARBA" id="ARBA00022723"/>
    </source>
</evidence>
<dbReference type="SMART" id="SM00154">
    <property type="entry name" value="ZnF_AN1"/>
    <property type="match status" value="2"/>
</dbReference>
<evidence type="ECO:0000256" key="2">
    <source>
        <dbReference type="ARBA" id="ARBA00022771"/>
    </source>
</evidence>
<dbReference type="InterPro" id="IPR000058">
    <property type="entry name" value="Znf_AN1"/>
</dbReference>
<dbReference type="GO" id="GO:0008270">
    <property type="term" value="F:zinc ion binding"/>
    <property type="evidence" value="ECO:0007669"/>
    <property type="project" value="UniProtKB-KW"/>
</dbReference>
<keyword evidence="3" id="KW-0862">Zinc</keyword>
<dbReference type="AlphaFoldDB" id="A0A8J8NKK3"/>
<feature type="domain" description="AN1-type" evidence="4">
    <location>
        <begin position="60"/>
        <end position="101"/>
    </location>
</feature>
<name>A0A8J8NKK3_HALGN</name>
<dbReference type="GO" id="GO:0005737">
    <property type="term" value="C:cytoplasm"/>
    <property type="evidence" value="ECO:0007669"/>
    <property type="project" value="TreeGrafter"/>
</dbReference>
<proteinExistence type="predicted"/>
<dbReference type="Gene3D" id="4.10.1110.10">
    <property type="entry name" value="AN1-like Zinc finger"/>
    <property type="match status" value="2"/>
</dbReference>
<evidence type="ECO:0000313" key="5">
    <source>
        <dbReference type="EMBL" id="TNV76290.1"/>
    </source>
</evidence>
<keyword evidence="2" id="KW-0863">Zinc-finger</keyword>
<dbReference type="InterPro" id="IPR035896">
    <property type="entry name" value="AN1-like_Znf"/>
</dbReference>
<reference evidence="5" key="1">
    <citation type="submission" date="2019-06" db="EMBL/GenBank/DDBJ databases">
        <authorList>
            <person name="Zheng W."/>
        </authorList>
    </citation>
    <scope>NUCLEOTIDE SEQUENCE</scope>
    <source>
        <strain evidence="5">QDHG01</strain>
    </source>
</reference>
<dbReference type="PANTHER" id="PTHR14677:SF40">
    <property type="entry name" value="CDC48-ASSOCIATED UBIQUITIN-LIKE_ZINC FINGER PROTEIN 1"/>
    <property type="match status" value="1"/>
</dbReference>
<feature type="domain" description="AN1-type" evidence="4">
    <location>
        <begin position="10"/>
        <end position="44"/>
    </location>
</feature>
<dbReference type="Proteomes" id="UP000785679">
    <property type="component" value="Unassembled WGS sequence"/>
</dbReference>
<evidence type="ECO:0000256" key="3">
    <source>
        <dbReference type="ARBA" id="ARBA00022833"/>
    </source>
</evidence>
<dbReference type="EMBL" id="RRYP01013855">
    <property type="protein sequence ID" value="TNV76290.1"/>
    <property type="molecule type" value="Genomic_DNA"/>
</dbReference>
<dbReference type="OrthoDB" id="431929at2759"/>
<accession>A0A8J8NKK3</accession>
<gene>
    <name evidence="5" type="ORF">FGO68_gene10662</name>
</gene>
<organism evidence="5 6">
    <name type="scientific">Halteria grandinella</name>
    <dbReference type="NCBI Taxonomy" id="5974"/>
    <lineage>
        <taxon>Eukaryota</taxon>
        <taxon>Sar</taxon>
        <taxon>Alveolata</taxon>
        <taxon>Ciliophora</taxon>
        <taxon>Intramacronucleata</taxon>
        <taxon>Spirotrichea</taxon>
        <taxon>Stichotrichia</taxon>
        <taxon>Sporadotrichida</taxon>
        <taxon>Halteriidae</taxon>
        <taxon>Halteria</taxon>
    </lineage>
</organism>
<evidence type="ECO:0000259" key="4">
    <source>
        <dbReference type="SMART" id="SM00154"/>
    </source>
</evidence>
<evidence type="ECO:0000313" key="6">
    <source>
        <dbReference type="Proteomes" id="UP000785679"/>
    </source>
</evidence>